<dbReference type="Pfam" id="PF00075">
    <property type="entry name" value="RNase_H"/>
    <property type="match status" value="1"/>
</dbReference>
<dbReference type="SUPFAM" id="SSF53098">
    <property type="entry name" value="Ribonuclease H-like"/>
    <property type="match status" value="1"/>
</dbReference>
<organism evidence="3 4">
    <name type="scientific">Periplaneta americana</name>
    <name type="common">American cockroach</name>
    <name type="synonym">Blatta americana</name>
    <dbReference type="NCBI Taxonomy" id="6978"/>
    <lineage>
        <taxon>Eukaryota</taxon>
        <taxon>Metazoa</taxon>
        <taxon>Ecdysozoa</taxon>
        <taxon>Arthropoda</taxon>
        <taxon>Hexapoda</taxon>
        <taxon>Insecta</taxon>
        <taxon>Pterygota</taxon>
        <taxon>Neoptera</taxon>
        <taxon>Polyneoptera</taxon>
        <taxon>Dictyoptera</taxon>
        <taxon>Blattodea</taxon>
        <taxon>Blattoidea</taxon>
        <taxon>Blattidae</taxon>
        <taxon>Blattinae</taxon>
        <taxon>Periplaneta</taxon>
    </lineage>
</organism>
<feature type="region of interest" description="Disordered" evidence="1">
    <location>
        <begin position="52"/>
        <end position="73"/>
    </location>
</feature>
<protein>
    <recommendedName>
        <fullName evidence="2">RNase H type-1 domain-containing protein</fullName>
    </recommendedName>
</protein>
<gene>
    <name evidence="3" type="ORF">ANN_24980</name>
</gene>
<dbReference type="Gene3D" id="3.30.420.10">
    <property type="entry name" value="Ribonuclease H-like superfamily/Ribonuclease H"/>
    <property type="match status" value="1"/>
</dbReference>
<proteinExistence type="predicted"/>
<evidence type="ECO:0000313" key="4">
    <source>
        <dbReference type="Proteomes" id="UP001148838"/>
    </source>
</evidence>
<dbReference type="InterPro" id="IPR002156">
    <property type="entry name" value="RNaseH_domain"/>
</dbReference>
<evidence type="ECO:0000256" key="1">
    <source>
        <dbReference type="SAM" id="MobiDB-lite"/>
    </source>
</evidence>
<dbReference type="PROSITE" id="PS50879">
    <property type="entry name" value="RNASE_H_1"/>
    <property type="match status" value="1"/>
</dbReference>
<sequence length="377" mass="42852">VVVITEDVQNVHLLIEYRPHIDVSLTCEHDPKLQEYCVCPQNMPQFDSKGIPNQAPETNKPMILNGPTSRNREGSDQLYERISKLAGITQRSRIRFRVRTSCLGEVYSGFPLTSTDEYQMYKHQCYVVNYFNERLRSLLIVIHTLTCRSTIVFCLQITHDDPKSQSDREVRSTLFSCLKPHGSPVMLSVSIEVQPPKMGSSSKDDIFDFTDSVNLAMSTILGKGQLIVDMLNKLQDFSRKLTLFVSQLREVLLAIDAALQCVTQISETSICILTDSKGVTFNIIKYVPNLYAHRIIPIQKQLSKLKELQKEITFQWIPSHCGISGNKKVDNIAKQTTYLQPRPLQVISLSNAFASVKSHFINLWINNWLSSDKGKIL</sequence>
<dbReference type="Proteomes" id="UP001148838">
    <property type="component" value="Unassembled WGS sequence"/>
</dbReference>
<reference evidence="3 4" key="1">
    <citation type="journal article" date="2022" name="Allergy">
        <title>Genome assembly and annotation of Periplaneta americana reveal a comprehensive cockroach allergen profile.</title>
        <authorList>
            <person name="Wang L."/>
            <person name="Xiong Q."/>
            <person name="Saelim N."/>
            <person name="Wang L."/>
            <person name="Nong W."/>
            <person name="Wan A.T."/>
            <person name="Shi M."/>
            <person name="Liu X."/>
            <person name="Cao Q."/>
            <person name="Hui J.H.L."/>
            <person name="Sookrung N."/>
            <person name="Leung T.F."/>
            <person name="Tungtrongchitr A."/>
            <person name="Tsui S.K.W."/>
        </authorList>
    </citation>
    <scope>NUCLEOTIDE SEQUENCE [LARGE SCALE GENOMIC DNA]</scope>
    <source>
        <strain evidence="3">PWHHKU_190912</strain>
    </source>
</reference>
<comment type="caution">
    <text evidence="3">The sequence shown here is derived from an EMBL/GenBank/DDBJ whole genome shotgun (WGS) entry which is preliminary data.</text>
</comment>
<dbReference type="InterPro" id="IPR036397">
    <property type="entry name" value="RNaseH_sf"/>
</dbReference>
<evidence type="ECO:0000259" key="2">
    <source>
        <dbReference type="PROSITE" id="PS50879"/>
    </source>
</evidence>
<dbReference type="InterPro" id="IPR012337">
    <property type="entry name" value="RNaseH-like_sf"/>
</dbReference>
<accession>A0ABQ8S0F6</accession>
<evidence type="ECO:0000313" key="3">
    <source>
        <dbReference type="EMBL" id="KAJ4427360.1"/>
    </source>
</evidence>
<name>A0ABQ8S0F6_PERAM</name>
<keyword evidence="4" id="KW-1185">Reference proteome</keyword>
<dbReference type="EMBL" id="JAJSOF020000038">
    <property type="protein sequence ID" value="KAJ4427360.1"/>
    <property type="molecule type" value="Genomic_DNA"/>
</dbReference>
<feature type="domain" description="RNase H type-1" evidence="2">
    <location>
        <begin position="202"/>
        <end position="338"/>
    </location>
</feature>
<feature type="non-terminal residue" evidence="3">
    <location>
        <position position="1"/>
    </location>
</feature>